<proteinExistence type="predicted"/>
<keyword evidence="3" id="KW-1185">Reference proteome</keyword>
<evidence type="ECO:0000256" key="1">
    <source>
        <dbReference type="SAM" id="MobiDB-lite"/>
    </source>
</evidence>
<name>A0A8S3R3I2_MYTED</name>
<dbReference type="Proteomes" id="UP000683360">
    <property type="component" value="Unassembled WGS sequence"/>
</dbReference>
<dbReference type="AlphaFoldDB" id="A0A8S3R3I2"/>
<feature type="compositionally biased region" description="Polar residues" evidence="1">
    <location>
        <begin position="1"/>
        <end position="11"/>
    </location>
</feature>
<evidence type="ECO:0000313" key="2">
    <source>
        <dbReference type="EMBL" id="CAG2202448.1"/>
    </source>
</evidence>
<evidence type="ECO:0000313" key="3">
    <source>
        <dbReference type="Proteomes" id="UP000683360"/>
    </source>
</evidence>
<reference evidence="2" key="1">
    <citation type="submission" date="2021-03" db="EMBL/GenBank/DDBJ databases">
        <authorList>
            <person name="Bekaert M."/>
        </authorList>
    </citation>
    <scope>NUCLEOTIDE SEQUENCE</scope>
</reference>
<sequence>MDYGSTASSEIACNEQRPPPHLERLPLPEGKDYHVFFSYRNTEEDRKWTRNVITEEDCEIPEDLEFFTWIDARQDLVLWFPQFLAAIKAPVDAGFTQPFLQFHKYENFDTIFEETSTSSCCGEAFQTRYIPDYLRRSGIDFNPEVLTEHVTLRVYQPYTLNLCDSILFYH</sequence>
<dbReference type="EMBL" id="CAJPWZ010000889">
    <property type="protein sequence ID" value="CAG2202448.1"/>
    <property type="molecule type" value="Genomic_DNA"/>
</dbReference>
<gene>
    <name evidence="2" type="ORF">MEDL_16997</name>
</gene>
<accession>A0A8S3R3I2</accession>
<organism evidence="2 3">
    <name type="scientific">Mytilus edulis</name>
    <name type="common">Blue mussel</name>
    <dbReference type="NCBI Taxonomy" id="6550"/>
    <lineage>
        <taxon>Eukaryota</taxon>
        <taxon>Metazoa</taxon>
        <taxon>Spiralia</taxon>
        <taxon>Lophotrochozoa</taxon>
        <taxon>Mollusca</taxon>
        <taxon>Bivalvia</taxon>
        <taxon>Autobranchia</taxon>
        <taxon>Pteriomorphia</taxon>
        <taxon>Mytilida</taxon>
        <taxon>Mytiloidea</taxon>
        <taxon>Mytilidae</taxon>
        <taxon>Mytilinae</taxon>
        <taxon>Mytilus</taxon>
    </lineage>
</organism>
<protein>
    <submittedName>
        <fullName evidence="2">Uncharacterized protein</fullName>
    </submittedName>
</protein>
<comment type="caution">
    <text evidence="2">The sequence shown here is derived from an EMBL/GenBank/DDBJ whole genome shotgun (WGS) entry which is preliminary data.</text>
</comment>
<feature type="region of interest" description="Disordered" evidence="1">
    <location>
        <begin position="1"/>
        <end position="24"/>
    </location>
</feature>